<evidence type="ECO:0000313" key="6">
    <source>
        <dbReference type="Proteomes" id="UP000381693"/>
    </source>
</evidence>
<reference evidence="5" key="1">
    <citation type="submission" date="2019-09" db="EMBL/GenBank/DDBJ databases">
        <authorList>
            <person name="Cremers G."/>
        </authorList>
    </citation>
    <scope>NUCLEOTIDE SEQUENCE [LARGE SCALE GENOMIC DNA]</scope>
    <source>
        <strain evidence="5">3B</strain>
    </source>
</reference>
<feature type="compositionally biased region" description="Basic and acidic residues" evidence="4">
    <location>
        <begin position="258"/>
        <end position="284"/>
    </location>
</feature>
<dbReference type="Pfam" id="PF13365">
    <property type="entry name" value="Trypsin_2"/>
    <property type="match status" value="1"/>
</dbReference>
<dbReference type="GO" id="GO:0006508">
    <property type="term" value="P:proteolysis"/>
    <property type="evidence" value="ECO:0007669"/>
    <property type="project" value="UniProtKB-KW"/>
</dbReference>
<evidence type="ECO:0000256" key="3">
    <source>
        <dbReference type="ARBA" id="ARBA00022801"/>
    </source>
</evidence>
<evidence type="ECO:0000256" key="2">
    <source>
        <dbReference type="ARBA" id="ARBA00022670"/>
    </source>
</evidence>
<organism evidence="5 6">
    <name type="scientific">Methylacidimicrobium cyclopophantes</name>
    <dbReference type="NCBI Taxonomy" id="1041766"/>
    <lineage>
        <taxon>Bacteria</taxon>
        <taxon>Pseudomonadati</taxon>
        <taxon>Verrucomicrobiota</taxon>
        <taxon>Methylacidimicrobium</taxon>
    </lineage>
</organism>
<accession>A0A5E6M5C5</accession>
<gene>
    <name evidence="5" type="primary">htrA</name>
    <name evidence="5" type="ORF">MAMC_00226</name>
</gene>
<protein>
    <submittedName>
        <fullName evidence="5">Serine protease HtrA</fullName>
    </submittedName>
</protein>
<dbReference type="Gene3D" id="2.40.10.10">
    <property type="entry name" value="Trypsin-like serine proteases"/>
    <property type="match status" value="2"/>
</dbReference>
<name>A0A5E6M5C5_9BACT</name>
<keyword evidence="6" id="KW-1185">Reference proteome</keyword>
<evidence type="ECO:0000313" key="5">
    <source>
        <dbReference type="EMBL" id="VVM04773.1"/>
    </source>
</evidence>
<dbReference type="EMBL" id="CABFUZ020000043">
    <property type="protein sequence ID" value="VVM04773.1"/>
    <property type="molecule type" value="Genomic_DNA"/>
</dbReference>
<comment type="caution">
    <text evidence="5">The sequence shown here is derived from an EMBL/GenBank/DDBJ whole genome shotgun (WGS) entry which is preliminary data.</text>
</comment>
<comment type="similarity">
    <text evidence="1">Belongs to the peptidase S1C family.</text>
</comment>
<keyword evidence="2 5" id="KW-0645">Protease</keyword>
<dbReference type="SUPFAM" id="SSF50494">
    <property type="entry name" value="Trypsin-like serine proteases"/>
    <property type="match status" value="1"/>
</dbReference>
<dbReference type="AlphaFoldDB" id="A0A5E6M5C5"/>
<keyword evidence="3" id="KW-0378">Hydrolase</keyword>
<dbReference type="GO" id="GO:0004252">
    <property type="term" value="F:serine-type endopeptidase activity"/>
    <property type="evidence" value="ECO:0007669"/>
    <property type="project" value="InterPro"/>
</dbReference>
<evidence type="ECO:0000256" key="1">
    <source>
        <dbReference type="ARBA" id="ARBA00010541"/>
    </source>
</evidence>
<proteinExistence type="inferred from homology"/>
<dbReference type="InterPro" id="IPR043504">
    <property type="entry name" value="Peptidase_S1_PA_chymotrypsin"/>
</dbReference>
<feature type="region of interest" description="Disordered" evidence="4">
    <location>
        <begin position="258"/>
        <end position="305"/>
    </location>
</feature>
<dbReference type="InterPro" id="IPR009003">
    <property type="entry name" value="Peptidase_S1_PA"/>
</dbReference>
<dbReference type="PANTHER" id="PTHR43343">
    <property type="entry name" value="PEPTIDASE S12"/>
    <property type="match status" value="1"/>
</dbReference>
<evidence type="ECO:0000256" key="4">
    <source>
        <dbReference type="SAM" id="MobiDB-lite"/>
    </source>
</evidence>
<dbReference type="PRINTS" id="PR00834">
    <property type="entry name" value="PROTEASES2C"/>
</dbReference>
<sequence length="305" mass="33210">MVVASRGRRRRGRWRRSPSILWLSVLLGALATVELPKSVEALSSCDRAVVEVIRRTLPAVVSISVEKRSRGFFGPARKVEGIGTGLVVSEQGDVVTCAHVLGKSLARRELFVTFFDGRVRLARLIASDLAVDLALLRVERGPLPAVFRYRNLSEDRLGMSVLVLGCGMGYRNTVSRGIVSSYPRNVDIQEGEALSLLQVDAAVNQGDSGAPVLDLEGKLVGLCFAKVAGLSVEGVGLVIPGPTVARWLDRQFVGQESRTRRSEGIDRFHRPEERGSVRDGEKNGSQRNKGRPINGRTPVHPKLSS</sequence>
<dbReference type="PANTHER" id="PTHR43343:SF3">
    <property type="entry name" value="PROTEASE DO-LIKE 8, CHLOROPLASTIC"/>
    <property type="match status" value="1"/>
</dbReference>
<dbReference type="Proteomes" id="UP000381693">
    <property type="component" value="Unassembled WGS sequence"/>
</dbReference>
<dbReference type="InterPro" id="IPR051201">
    <property type="entry name" value="Chloro_Bact_Ser_Proteases"/>
</dbReference>
<dbReference type="InterPro" id="IPR001940">
    <property type="entry name" value="Peptidase_S1C"/>
</dbReference>